<name>A0ABS5RMF5_9MYCO</name>
<feature type="domain" description="YprB ribonuclease H-like" evidence="12">
    <location>
        <begin position="371"/>
        <end position="551"/>
    </location>
</feature>
<dbReference type="InterPro" id="IPR038726">
    <property type="entry name" value="PDDEXK_AddAB-type"/>
</dbReference>
<dbReference type="Pfam" id="PF12705">
    <property type="entry name" value="PDDEXK_1"/>
    <property type="match status" value="1"/>
</dbReference>
<dbReference type="InterPro" id="IPR041679">
    <property type="entry name" value="DNA2/NAM7-like_C"/>
</dbReference>
<dbReference type="InterPro" id="IPR011604">
    <property type="entry name" value="PDDEXK-like_dom_sf"/>
</dbReference>
<evidence type="ECO:0000256" key="4">
    <source>
        <dbReference type="ARBA" id="ARBA00022801"/>
    </source>
</evidence>
<dbReference type="Pfam" id="PF13482">
    <property type="entry name" value="RNase_H_2"/>
    <property type="match status" value="1"/>
</dbReference>
<keyword evidence="4" id="KW-0378">Hydrolase</keyword>
<dbReference type="InterPro" id="IPR027417">
    <property type="entry name" value="P-loop_NTPase"/>
</dbReference>
<dbReference type="Gene3D" id="3.90.320.10">
    <property type="match status" value="1"/>
</dbReference>
<proteinExistence type="predicted"/>
<keyword evidence="14" id="KW-1185">Reference proteome</keyword>
<comment type="caution">
    <text evidence="13">The sequence shown here is derived from an EMBL/GenBank/DDBJ whole genome shotgun (WGS) entry which is preliminary data.</text>
</comment>
<dbReference type="CDD" id="cd17934">
    <property type="entry name" value="DEXXQc_Upf1-like"/>
    <property type="match status" value="1"/>
</dbReference>
<evidence type="ECO:0000259" key="10">
    <source>
        <dbReference type="Pfam" id="PF12705"/>
    </source>
</evidence>
<evidence type="ECO:0000256" key="6">
    <source>
        <dbReference type="ARBA" id="ARBA00022839"/>
    </source>
</evidence>
<keyword evidence="5" id="KW-0347">Helicase</keyword>
<dbReference type="Pfam" id="PF13604">
    <property type="entry name" value="AAA_30"/>
    <property type="match status" value="1"/>
</dbReference>
<feature type="region of interest" description="Disordered" evidence="9">
    <location>
        <begin position="1"/>
        <end position="51"/>
    </location>
</feature>
<keyword evidence="3" id="KW-0227">DNA damage</keyword>
<dbReference type="EMBL" id="JAHCLR010000045">
    <property type="protein sequence ID" value="MBS9535488.1"/>
    <property type="molecule type" value="Genomic_DNA"/>
</dbReference>
<evidence type="ECO:0000256" key="3">
    <source>
        <dbReference type="ARBA" id="ARBA00022763"/>
    </source>
</evidence>
<dbReference type="PANTHER" id="PTHR43788">
    <property type="entry name" value="DNA2/NAM7 HELICASE FAMILY MEMBER"/>
    <property type="match status" value="1"/>
</dbReference>
<gene>
    <name evidence="13" type="ORF">KIH27_18030</name>
</gene>
<dbReference type="PANTHER" id="PTHR43788:SF8">
    <property type="entry name" value="DNA-BINDING PROTEIN SMUBP-2"/>
    <property type="match status" value="1"/>
</dbReference>
<dbReference type="CDD" id="cd18808">
    <property type="entry name" value="SF1_C_Upf1"/>
    <property type="match status" value="1"/>
</dbReference>
<feature type="domain" description="PD-(D/E)XK endonuclease-like" evidence="10">
    <location>
        <begin position="149"/>
        <end position="272"/>
    </location>
</feature>
<keyword evidence="7" id="KW-0067">ATP-binding</keyword>
<evidence type="ECO:0000256" key="9">
    <source>
        <dbReference type="SAM" id="MobiDB-lite"/>
    </source>
</evidence>
<feature type="domain" description="DNA2/NAM7 helicase-like C-terminal" evidence="11">
    <location>
        <begin position="956"/>
        <end position="1133"/>
    </location>
</feature>
<keyword evidence="8" id="KW-0234">DNA repair</keyword>
<dbReference type="Pfam" id="PF13087">
    <property type="entry name" value="AAA_12"/>
    <property type="match status" value="1"/>
</dbReference>
<sequence length="1168" mass="129491">MRSVSPICRPIRNPVTTSPARAVSTIRRTGCAHRTSRRTRRRSTTATTTNPECPVTEHLLTPSKITAWLDCAHYLTLRHQVESGARDQPESTFGEFAKLLAAKGSEHEEQCLEEYRARGKSILKVEPPNGSTFESWVARVGNPLTGKHDVIYQMPFIHNGVRGIADFLERTDDGSYEPVDAKLARAAGKPGHVLQLCFYAEAIEELTGRRPKHMHLWLGSGKRETLRVAEFSPYWRRLRSQLAATLAAGPHVGTVPRPNPHCDFCEFRPVCDKQWHDEGALSLIAGIRRPETTVLEDAGVTTMAALAAQRTPVPGLRAVRQDRLAGQAALQIQAVGRPEGEPPPFTVIEPGADPTWGRGFDELPLPDDGDVFLDFEGHPFWRADAGLFFLFGLLERDDAGQWGYRKWWAHNTDEETAAVKALIGYLEQRRERFPDMHVYHYNHTERSSLVTLTEERGVAQNVLTELVETGLFVDLLLVARNSIQVGTESYGLKSLERLTDFERSHAIDRGAGAVLRYEDYIKDHDQADLDAIAAYNEDDVRATRALRDWLVAHRHPESTWRDAVFEPEPGRPEFDERITELQRFAPGTPQHLLGDLLGYWLREWRVYRERTKARLIDESAILFDDPDALDELRFVERIEKQGREKHPALRFGFSPQECGDFGQDDESVWFSGSDGKLLGPSVRDFDRRGHTIDLVWNATTQEADTLPSRVVRNDWAPTKWKAKALSAFADQVLAGADVNPAAMALLDRAKPQFTNGGGPTSGRFTDDLDDMMRWVLNLDHSYAAIQGPPGAGKTYSAAHLIHTLVLAGKRVGVTATTHHAIDNVVEGVLKVFAEKNCTAALRAVRKPRKGSTHRIPGIDYQDDNKPCAQGDYNLIGGTAWLFCSEAMRDAPVDVLLIDEAGQFSLADALAASGAAKSVVLLGDPLQLAQVTQASHPNNSGRSALEHILGEDDTMPADRGVFLSKTYRMHPDVCALISKEIYDGRLTSDERCEQQTTRLGTGVRWIKAGHAGNSTSSTEEADLIAAEISQLIGTLWTNGDGAENPLTADDFMVVAPYNDQVRTLRARLDADAATRGVPVGTVDKFQGREAAVVFFSMTTSTGEDMPRGVDFLFSRNRINVAISRARCLAYLVCTDALLDTRARDIDDMRLIATLNAVVEYALSQAAEPV</sequence>
<evidence type="ECO:0000259" key="11">
    <source>
        <dbReference type="Pfam" id="PF13087"/>
    </source>
</evidence>
<evidence type="ECO:0000256" key="2">
    <source>
        <dbReference type="ARBA" id="ARBA00022741"/>
    </source>
</evidence>
<dbReference type="InterPro" id="IPR019993">
    <property type="entry name" value="RecB_nuclease_TM0106_put"/>
</dbReference>
<dbReference type="SUPFAM" id="SSF52540">
    <property type="entry name" value="P-loop containing nucleoside triphosphate hydrolases"/>
    <property type="match status" value="1"/>
</dbReference>
<evidence type="ECO:0000313" key="14">
    <source>
        <dbReference type="Proteomes" id="UP001519535"/>
    </source>
</evidence>
<evidence type="ECO:0000313" key="13">
    <source>
        <dbReference type="EMBL" id="MBS9535488.1"/>
    </source>
</evidence>
<protein>
    <submittedName>
        <fullName evidence="13">TM0106 family RecB-like putative nuclease</fullName>
    </submittedName>
</protein>
<keyword evidence="6" id="KW-0269">Exonuclease</keyword>
<organism evidence="13 14">
    <name type="scientific">Mycolicibacter acidiphilus</name>
    <dbReference type="NCBI Taxonomy" id="2835306"/>
    <lineage>
        <taxon>Bacteria</taxon>
        <taxon>Bacillati</taxon>
        <taxon>Actinomycetota</taxon>
        <taxon>Actinomycetes</taxon>
        <taxon>Mycobacteriales</taxon>
        <taxon>Mycobacteriaceae</taxon>
        <taxon>Mycolicibacter</taxon>
    </lineage>
</organism>
<evidence type="ECO:0000256" key="7">
    <source>
        <dbReference type="ARBA" id="ARBA00022840"/>
    </source>
</evidence>
<dbReference type="NCBIfam" id="TIGR03491">
    <property type="entry name" value="TM0106 family RecB-like putative nuclease"/>
    <property type="match status" value="1"/>
</dbReference>
<evidence type="ECO:0000256" key="8">
    <source>
        <dbReference type="ARBA" id="ARBA00023204"/>
    </source>
</evidence>
<feature type="compositionally biased region" description="Basic residues" evidence="9">
    <location>
        <begin position="30"/>
        <end position="43"/>
    </location>
</feature>
<keyword evidence="2" id="KW-0547">Nucleotide-binding</keyword>
<dbReference type="Proteomes" id="UP001519535">
    <property type="component" value="Unassembled WGS sequence"/>
</dbReference>
<evidence type="ECO:0000259" key="12">
    <source>
        <dbReference type="Pfam" id="PF13482"/>
    </source>
</evidence>
<dbReference type="InterPro" id="IPR047187">
    <property type="entry name" value="SF1_C_Upf1"/>
</dbReference>
<dbReference type="InterPro" id="IPR038720">
    <property type="entry name" value="YprB_RNase_H-like_dom"/>
</dbReference>
<keyword evidence="1" id="KW-0540">Nuclease</keyword>
<evidence type="ECO:0000256" key="5">
    <source>
        <dbReference type="ARBA" id="ARBA00022806"/>
    </source>
</evidence>
<evidence type="ECO:0000256" key="1">
    <source>
        <dbReference type="ARBA" id="ARBA00022722"/>
    </source>
</evidence>
<accession>A0ABS5RMF5</accession>
<dbReference type="InterPro" id="IPR050534">
    <property type="entry name" value="Coronavir_polyprotein_1ab"/>
</dbReference>
<dbReference type="Gene3D" id="3.40.50.300">
    <property type="entry name" value="P-loop containing nucleotide triphosphate hydrolases"/>
    <property type="match status" value="2"/>
</dbReference>
<reference evidence="13 14" key="1">
    <citation type="submission" date="2021-05" db="EMBL/GenBank/DDBJ databases">
        <title>Mycobacterium acidophilum sp. nov., an extremely acid-tolerant member of the genus Mycobacterium.</title>
        <authorList>
            <person name="Xia J."/>
        </authorList>
    </citation>
    <scope>NUCLEOTIDE SEQUENCE [LARGE SCALE GENOMIC DNA]</scope>
    <source>
        <strain evidence="13 14">M1</strain>
    </source>
</reference>